<evidence type="ECO:0000256" key="1">
    <source>
        <dbReference type="ARBA" id="ARBA00005820"/>
    </source>
</evidence>
<proteinExistence type="inferred from homology"/>
<dbReference type="PANTHER" id="PTHR35807">
    <property type="entry name" value="TRANSCRIPTIONAL REGULATOR REDD-RELATED"/>
    <property type="match status" value="1"/>
</dbReference>
<keyword evidence="5" id="KW-0804">Transcription</keyword>
<dbReference type="SUPFAM" id="SSF46894">
    <property type="entry name" value="C-terminal effector domain of the bipartite response regulators"/>
    <property type="match status" value="1"/>
</dbReference>
<comment type="caution">
    <text evidence="8">The sequence shown here is derived from an EMBL/GenBank/DDBJ whole genome shotgun (WGS) entry which is preliminary data.</text>
</comment>
<keyword evidence="3" id="KW-0805">Transcription regulation</keyword>
<organism evidence="8 9">
    <name type="scientific">Kitasatospora griseola</name>
    <name type="common">Streptomyces griseolosporeus</name>
    <dbReference type="NCBI Taxonomy" id="2064"/>
    <lineage>
        <taxon>Bacteria</taxon>
        <taxon>Bacillati</taxon>
        <taxon>Actinomycetota</taxon>
        <taxon>Actinomycetes</taxon>
        <taxon>Kitasatosporales</taxon>
        <taxon>Streptomycetaceae</taxon>
        <taxon>Kitasatospora</taxon>
    </lineage>
</organism>
<dbReference type="PANTHER" id="PTHR35807:SF1">
    <property type="entry name" value="TRANSCRIPTIONAL REGULATOR REDD"/>
    <property type="match status" value="1"/>
</dbReference>
<feature type="DNA-binding region" description="OmpR/PhoB-type" evidence="6">
    <location>
        <begin position="1"/>
        <end position="97"/>
    </location>
</feature>
<evidence type="ECO:0000256" key="4">
    <source>
        <dbReference type="ARBA" id="ARBA00023125"/>
    </source>
</evidence>
<dbReference type="SMART" id="SM01043">
    <property type="entry name" value="BTAD"/>
    <property type="match status" value="1"/>
</dbReference>
<evidence type="ECO:0000256" key="3">
    <source>
        <dbReference type="ARBA" id="ARBA00023015"/>
    </source>
</evidence>
<dbReference type="PROSITE" id="PS51755">
    <property type="entry name" value="OMPR_PHOB"/>
    <property type="match status" value="1"/>
</dbReference>
<dbReference type="GO" id="GO:0000160">
    <property type="term" value="P:phosphorelay signal transduction system"/>
    <property type="evidence" value="ECO:0007669"/>
    <property type="project" value="UniProtKB-KW"/>
</dbReference>
<dbReference type="Gene3D" id="1.25.40.10">
    <property type="entry name" value="Tetratricopeptide repeat domain"/>
    <property type="match status" value="1"/>
</dbReference>
<evidence type="ECO:0000313" key="9">
    <source>
        <dbReference type="Proteomes" id="UP000032066"/>
    </source>
</evidence>
<keyword evidence="4 6" id="KW-0238">DNA-binding</keyword>
<dbReference type="InterPro" id="IPR001867">
    <property type="entry name" value="OmpR/PhoB-type_DNA-bd"/>
</dbReference>
<accession>A0A0D0NZT3</accession>
<dbReference type="Gene3D" id="1.10.10.10">
    <property type="entry name" value="Winged helix-like DNA-binding domain superfamily/Winged helix DNA-binding domain"/>
    <property type="match status" value="1"/>
</dbReference>
<reference evidence="8 9" key="1">
    <citation type="submission" date="2015-02" db="EMBL/GenBank/DDBJ databases">
        <title>Draft genome sequence of Kitasatospora griseola MF730-N6, a bafilomycin, terpentecin and satosporin producer.</title>
        <authorList>
            <person name="Arens J.C."/>
            <person name="Haltli B."/>
            <person name="Kerr R.G."/>
        </authorList>
    </citation>
    <scope>NUCLEOTIDE SEQUENCE [LARGE SCALE GENOMIC DNA]</scope>
    <source>
        <strain evidence="8 9">MF730-N6</strain>
    </source>
</reference>
<keyword evidence="9" id="KW-1185">Reference proteome</keyword>
<dbReference type="CDD" id="cd15831">
    <property type="entry name" value="BTAD"/>
    <property type="match status" value="1"/>
</dbReference>
<dbReference type="STRING" id="2064.TR51_10845"/>
<dbReference type="InterPro" id="IPR051677">
    <property type="entry name" value="AfsR-DnrI-RedD_regulator"/>
</dbReference>
<dbReference type="InterPro" id="IPR005158">
    <property type="entry name" value="BTAD"/>
</dbReference>
<dbReference type="InterPro" id="IPR016032">
    <property type="entry name" value="Sig_transdc_resp-reg_C-effctor"/>
</dbReference>
<gene>
    <name evidence="8" type="ORF">TR51_10845</name>
</gene>
<keyword evidence="2" id="KW-0902">Two-component regulatory system</keyword>
<protein>
    <recommendedName>
        <fullName evidence="7">OmpR/PhoB-type domain-containing protein</fullName>
    </recommendedName>
</protein>
<dbReference type="OrthoDB" id="4336084at2"/>
<sequence length="267" mass="30070">MLSFRILGPLEVMNDHRSCAPTAPRTLATLALLLLRANHVVPLETIIKELWNDQPPRSGATTAQTYIYQLRRLIDEETGGDAKQVLVTRAPGYLLSVDPQQVDLFQFQRLTAEAQSLLEAGRPDQAGPKLRRALDLWSGPPLANVDAGPVLEGYVAALEEQRMQTLNLRIEADLRLGRHHQMVAELRALIVEHPYNEWYHSLLVFTLARIGRRHDALQAYARTRRVLSEELGLAPSHELRRIQQAVLHDHEIEPPQPIAPSIESRSA</sequence>
<name>A0A0D0NZT3_KITGR</name>
<evidence type="ECO:0000313" key="8">
    <source>
        <dbReference type="EMBL" id="KIQ64691.1"/>
    </source>
</evidence>
<dbReference type="InterPro" id="IPR011990">
    <property type="entry name" value="TPR-like_helical_dom_sf"/>
</dbReference>
<dbReference type="EMBL" id="JXZB01000002">
    <property type="protein sequence ID" value="KIQ64691.1"/>
    <property type="molecule type" value="Genomic_DNA"/>
</dbReference>
<dbReference type="SMART" id="SM00862">
    <property type="entry name" value="Trans_reg_C"/>
    <property type="match status" value="1"/>
</dbReference>
<feature type="domain" description="OmpR/PhoB-type" evidence="7">
    <location>
        <begin position="1"/>
        <end position="97"/>
    </location>
</feature>
<dbReference type="GO" id="GO:0006355">
    <property type="term" value="P:regulation of DNA-templated transcription"/>
    <property type="evidence" value="ECO:0007669"/>
    <property type="project" value="InterPro"/>
</dbReference>
<dbReference type="AlphaFoldDB" id="A0A0D0NZT3"/>
<dbReference type="GO" id="GO:0003677">
    <property type="term" value="F:DNA binding"/>
    <property type="evidence" value="ECO:0007669"/>
    <property type="project" value="UniProtKB-UniRule"/>
</dbReference>
<dbReference type="InterPro" id="IPR036388">
    <property type="entry name" value="WH-like_DNA-bd_sf"/>
</dbReference>
<comment type="similarity">
    <text evidence="1">Belongs to the AfsR/DnrI/RedD regulatory family.</text>
</comment>
<evidence type="ECO:0000256" key="6">
    <source>
        <dbReference type="PROSITE-ProRule" id="PRU01091"/>
    </source>
</evidence>
<dbReference type="SUPFAM" id="SSF48452">
    <property type="entry name" value="TPR-like"/>
    <property type="match status" value="1"/>
</dbReference>
<evidence type="ECO:0000256" key="5">
    <source>
        <dbReference type="ARBA" id="ARBA00023163"/>
    </source>
</evidence>
<evidence type="ECO:0000256" key="2">
    <source>
        <dbReference type="ARBA" id="ARBA00023012"/>
    </source>
</evidence>
<dbReference type="Proteomes" id="UP000032066">
    <property type="component" value="Unassembled WGS sequence"/>
</dbReference>
<dbReference type="Pfam" id="PF03704">
    <property type="entry name" value="BTAD"/>
    <property type="match status" value="1"/>
</dbReference>
<dbReference type="Pfam" id="PF00486">
    <property type="entry name" value="Trans_reg_C"/>
    <property type="match status" value="1"/>
</dbReference>
<evidence type="ECO:0000259" key="7">
    <source>
        <dbReference type="PROSITE" id="PS51755"/>
    </source>
</evidence>
<dbReference type="PATRIC" id="fig|2064.6.peg.2324"/>